<accession>A0A560HBM1</accession>
<sequence>MSDPHDDGGGDPLATTGHATQQARSAAPGASTLYTAADLALARAAEMLLGLRGTRAYAEASPEERRELESYVLDLVGGRSTRLLQLKLLAP</sequence>
<protein>
    <submittedName>
        <fullName evidence="2">Uncharacterized protein</fullName>
    </submittedName>
</protein>
<dbReference type="RefSeq" id="WP_145730769.1">
    <property type="nucleotide sequence ID" value="NZ_VITR01000004.1"/>
</dbReference>
<dbReference type="AlphaFoldDB" id="A0A560HBM1"/>
<dbReference type="Proteomes" id="UP000315751">
    <property type="component" value="Unassembled WGS sequence"/>
</dbReference>
<dbReference type="OrthoDB" id="9970753at2"/>
<reference evidence="2 3" key="1">
    <citation type="submission" date="2019-06" db="EMBL/GenBank/DDBJ databases">
        <title>Genomic Encyclopedia of Type Strains, Phase IV (KMG-V): Genome sequencing to study the core and pangenomes of soil and plant-associated prokaryotes.</title>
        <authorList>
            <person name="Whitman W."/>
        </authorList>
    </citation>
    <scope>NUCLEOTIDE SEQUENCE [LARGE SCALE GENOMIC DNA]</scope>
    <source>
        <strain evidence="2 3">BR 11622</strain>
    </source>
</reference>
<evidence type="ECO:0000256" key="1">
    <source>
        <dbReference type="SAM" id="MobiDB-lite"/>
    </source>
</evidence>
<comment type="caution">
    <text evidence="2">The sequence shown here is derived from an EMBL/GenBank/DDBJ whole genome shotgun (WGS) entry which is preliminary data.</text>
</comment>
<name>A0A560HBM1_9PROT</name>
<organism evidence="2 3">
    <name type="scientific">Nitrospirillum amazonense</name>
    <dbReference type="NCBI Taxonomy" id="28077"/>
    <lineage>
        <taxon>Bacteria</taxon>
        <taxon>Pseudomonadati</taxon>
        <taxon>Pseudomonadota</taxon>
        <taxon>Alphaproteobacteria</taxon>
        <taxon>Rhodospirillales</taxon>
        <taxon>Azospirillaceae</taxon>
        <taxon>Nitrospirillum</taxon>
    </lineage>
</organism>
<evidence type="ECO:0000313" key="3">
    <source>
        <dbReference type="Proteomes" id="UP000315751"/>
    </source>
</evidence>
<evidence type="ECO:0000313" key="2">
    <source>
        <dbReference type="EMBL" id="TWB43755.1"/>
    </source>
</evidence>
<dbReference type="EMBL" id="VITR01000004">
    <property type="protein sequence ID" value="TWB43755.1"/>
    <property type="molecule type" value="Genomic_DNA"/>
</dbReference>
<gene>
    <name evidence="2" type="ORF">FBZ90_104143</name>
</gene>
<proteinExistence type="predicted"/>
<keyword evidence="3" id="KW-1185">Reference proteome</keyword>
<feature type="region of interest" description="Disordered" evidence="1">
    <location>
        <begin position="1"/>
        <end position="28"/>
    </location>
</feature>